<evidence type="ECO:0000313" key="2">
    <source>
        <dbReference type="Proteomes" id="UP000093928"/>
    </source>
</evidence>
<organism evidence="1 2">
    <name type="scientific">Mycobacterium asiaticum</name>
    <dbReference type="NCBI Taxonomy" id="1790"/>
    <lineage>
        <taxon>Bacteria</taxon>
        <taxon>Bacillati</taxon>
        <taxon>Actinomycetota</taxon>
        <taxon>Actinomycetes</taxon>
        <taxon>Mycobacteriales</taxon>
        <taxon>Mycobacteriaceae</taxon>
        <taxon>Mycobacterium</taxon>
    </lineage>
</organism>
<name>A0A1A3PG99_MYCAS</name>
<dbReference type="Proteomes" id="UP000093928">
    <property type="component" value="Unassembled WGS sequence"/>
</dbReference>
<sequence length="144" mass="15834">MIDQSQPFHFPLQQGGPDWHPLAVLDGLVNHDKHRTVRTVSYVNEDFTIVNSELPVATVNAQPVEMDDGAVVATVTLELPPATPVRVCDPRSHDLRPVNFQVENGYIEKIELPNVSNTRPLLFVMDAAVDGVEKVLNDLQAAGC</sequence>
<gene>
    <name evidence="1" type="ORF">A5634_13685</name>
</gene>
<dbReference type="AlphaFoldDB" id="A0A1A3PG99"/>
<evidence type="ECO:0000313" key="1">
    <source>
        <dbReference type="EMBL" id="OBK31622.1"/>
    </source>
</evidence>
<dbReference type="EMBL" id="LZLS01000003">
    <property type="protein sequence ID" value="OBK31622.1"/>
    <property type="molecule type" value="Genomic_DNA"/>
</dbReference>
<reference evidence="1 2" key="1">
    <citation type="submission" date="2016-06" db="EMBL/GenBank/DDBJ databases">
        <authorList>
            <person name="Kjaerup R.B."/>
            <person name="Dalgaard T.S."/>
            <person name="Juul-Madsen H.R."/>
        </authorList>
    </citation>
    <scope>NUCLEOTIDE SEQUENCE [LARGE SCALE GENOMIC DNA]</scope>
    <source>
        <strain evidence="1 2">1165133.8</strain>
    </source>
</reference>
<comment type="caution">
    <text evidence="1">The sequence shown here is derived from an EMBL/GenBank/DDBJ whole genome shotgun (WGS) entry which is preliminary data.</text>
</comment>
<accession>A0A1A3PG99</accession>
<protein>
    <submittedName>
        <fullName evidence="1">Uncharacterized protein</fullName>
    </submittedName>
</protein>
<proteinExistence type="predicted"/>